<dbReference type="PROSITE" id="PS51352">
    <property type="entry name" value="THIOREDOXIN_2"/>
    <property type="match status" value="1"/>
</dbReference>
<dbReference type="Pfam" id="PF00578">
    <property type="entry name" value="AhpC-TSA"/>
    <property type="match status" value="1"/>
</dbReference>
<dbReference type="PANTHER" id="PTHR42852">
    <property type="entry name" value="THIOL:DISULFIDE INTERCHANGE PROTEIN DSBE"/>
    <property type="match status" value="1"/>
</dbReference>
<dbReference type="CDD" id="cd02966">
    <property type="entry name" value="TlpA_like_family"/>
    <property type="match status" value="1"/>
</dbReference>
<dbReference type="GO" id="GO:0030313">
    <property type="term" value="C:cell envelope"/>
    <property type="evidence" value="ECO:0007669"/>
    <property type="project" value="UniProtKB-SubCell"/>
</dbReference>
<evidence type="ECO:0000259" key="6">
    <source>
        <dbReference type="PROSITE" id="PS51352"/>
    </source>
</evidence>
<proteinExistence type="predicted"/>
<dbReference type="EMBL" id="QEWE01000023">
    <property type="protein sequence ID" value="REJ26948.1"/>
    <property type="molecule type" value="Genomic_DNA"/>
</dbReference>
<gene>
    <name evidence="7" type="ORF">C6P37_12845</name>
</gene>
<organism evidence="7 8">
    <name type="scientific">Caldibacillus debilis</name>
    <dbReference type="NCBI Taxonomy" id="301148"/>
    <lineage>
        <taxon>Bacteria</taxon>
        <taxon>Bacillati</taxon>
        <taxon>Bacillota</taxon>
        <taxon>Bacilli</taxon>
        <taxon>Bacillales</taxon>
        <taxon>Bacillaceae</taxon>
        <taxon>Caldibacillus</taxon>
    </lineage>
</organism>
<evidence type="ECO:0000313" key="7">
    <source>
        <dbReference type="EMBL" id="REJ26948.1"/>
    </source>
</evidence>
<dbReference type="AlphaFoldDB" id="A0A3E0K2J8"/>
<dbReference type="InterPro" id="IPR050553">
    <property type="entry name" value="Thioredoxin_ResA/DsbE_sf"/>
</dbReference>
<evidence type="ECO:0000256" key="5">
    <source>
        <dbReference type="ARBA" id="ARBA00023284"/>
    </source>
</evidence>
<evidence type="ECO:0000256" key="2">
    <source>
        <dbReference type="ARBA" id="ARBA00022748"/>
    </source>
</evidence>
<dbReference type="RefSeq" id="WP_020154510.1">
    <property type="nucleotide sequence ID" value="NZ_JBAIZG010000074.1"/>
</dbReference>
<dbReference type="GO" id="GO:0016491">
    <property type="term" value="F:oxidoreductase activity"/>
    <property type="evidence" value="ECO:0007669"/>
    <property type="project" value="InterPro"/>
</dbReference>
<sequence length="176" mass="20203">MTLTKKKRFVIRSVILALLALAVAYTLYANLKGDRDLVREGDPAPDFVLKDLNGNSYRLSDYRGKGVFLNFWGTYCKPCKKEMPYIDRAYRKYKDRGVEVIAVNVGETDMTIQNFVDKYGLSFPVVVDREGEVQDAYDIFPLPATFLIDADGKIVKYYEGELTEDLVEQFMERVKP</sequence>
<keyword evidence="5" id="KW-0676">Redox-active center</keyword>
<keyword evidence="2" id="KW-0201">Cytochrome c-type biogenesis</keyword>
<dbReference type="GO" id="GO:0017004">
    <property type="term" value="P:cytochrome complex assembly"/>
    <property type="evidence" value="ECO:0007669"/>
    <property type="project" value="UniProtKB-KW"/>
</dbReference>
<dbReference type="PANTHER" id="PTHR42852:SF6">
    <property type="entry name" value="THIOL:DISULFIDE INTERCHANGE PROTEIN DSBE"/>
    <property type="match status" value="1"/>
</dbReference>
<dbReference type="SUPFAM" id="SSF52833">
    <property type="entry name" value="Thioredoxin-like"/>
    <property type="match status" value="1"/>
</dbReference>
<evidence type="ECO:0000313" key="8">
    <source>
        <dbReference type="Proteomes" id="UP000257014"/>
    </source>
</evidence>
<name>A0A3E0K2J8_9BACI</name>
<dbReference type="GO" id="GO:0016209">
    <property type="term" value="F:antioxidant activity"/>
    <property type="evidence" value="ECO:0007669"/>
    <property type="project" value="InterPro"/>
</dbReference>
<reference evidence="7 8" key="1">
    <citation type="submission" date="2018-03" db="EMBL/GenBank/DDBJ databases">
        <authorList>
            <person name="Keele B.F."/>
        </authorList>
    </citation>
    <scope>NUCLEOTIDE SEQUENCE [LARGE SCALE GENOMIC DNA]</scope>
    <source>
        <strain evidence="7">ZCTH4_d</strain>
    </source>
</reference>
<dbReference type="Proteomes" id="UP000257014">
    <property type="component" value="Unassembled WGS sequence"/>
</dbReference>
<evidence type="ECO:0000256" key="3">
    <source>
        <dbReference type="ARBA" id="ARBA00022968"/>
    </source>
</evidence>
<comment type="subcellular location">
    <subcellularLocation>
        <location evidence="1">Cell envelope</location>
    </subcellularLocation>
</comment>
<protein>
    <submittedName>
        <fullName evidence="7">Thiol-disulfide oxidoreductase</fullName>
    </submittedName>
</protein>
<keyword evidence="3" id="KW-0735">Signal-anchor</keyword>
<evidence type="ECO:0000256" key="1">
    <source>
        <dbReference type="ARBA" id="ARBA00004196"/>
    </source>
</evidence>
<dbReference type="Gene3D" id="3.40.30.10">
    <property type="entry name" value="Glutaredoxin"/>
    <property type="match status" value="1"/>
</dbReference>
<dbReference type="NCBIfam" id="NF002854">
    <property type="entry name" value="PRK03147.1"/>
    <property type="match status" value="1"/>
</dbReference>
<dbReference type="InterPro" id="IPR000866">
    <property type="entry name" value="AhpC/TSA"/>
</dbReference>
<dbReference type="InterPro" id="IPR013766">
    <property type="entry name" value="Thioredoxin_domain"/>
</dbReference>
<dbReference type="InterPro" id="IPR036249">
    <property type="entry name" value="Thioredoxin-like_sf"/>
</dbReference>
<comment type="caution">
    <text evidence="7">The sequence shown here is derived from an EMBL/GenBank/DDBJ whole genome shotgun (WGS) entry which is preliminary data.</text>
</comment>
<accession>A0A3E0K2J8</accession>
<evidence type="ECO:0000256" key="4">
    <source>
        <dbReference type="ARBA" id="ARBA00023157"/>
    </source>
</evidence>
<feature type="domain" description="Thioredoxin" evidence="6">
    <location>
        <begin position="38"/>
        <end position="176"/>
    </location>
</feature>
<keyword evidence="4" id="KW-1015">Disulfide bond</keyword>
<keyword evidence="3" id="KW-0812">Transmembrane</keyword>